<protein>
    <recommendedName>
        <fullName evidence="2">Integrase catalytic domain-containing protein</fullName>
    </recommendedName>
</protein>
<name>A0A6A5SFX6_9PLEO</name>
<evidence type="ECO:0000313" key="3">
    <source>
        <dbReference type="EMBL" id="KAF1938762.1"/>
    </source>
</evidence>
<dbReference type="AlphaFoldDB" id="A0A6A5SFX6"/>
<dbReference type="InterPro" id="IPR036397">
    <property type="entry name" value="RNaseH_sf"/>
</dbReference>
<organism evidence="3 4">
    <name type="scientific">Clathrospora elynae</name>
    <dbReference type="NCBI Taxonomy" id="706981"/>
    <lineage>
        <taxon>Eukaryota</taxon>
        <taxon>Fungi</taxon>
        <taxon>Dikarya</taxon>
        <taxon>Ascomycota</taxon>
        <taxon>Pezizomycotina</taxon>
        <taxon>Dothideomycetes</taxon>
        <taxon>Pleosporomycetidae</taxon>
        <taxon>Pleosporales</taxon>
        <taxon>Diademaceae</taxon>
        <taxon>Clathrospora</taxon>
    </lineage>
</organism>
<reference evidence="3" key="1">
    <citation type="journal article" date="2020" name="Stud. Mycol.">
        <title>101 Dothideomycetes genomes: a test case for predicting lifestyles and emergence of pathogens.</title>
        <authorList>
            <person name="Haridas S."/>
            <person name="Albert R."/>
            <person name="Binder M."/>
            <person name="Bloem J."/>
            <person name="Labutti K."/>
            <person name="Salamov A."/>
            <person name="Andreopoulos B."/>
            <person name="Baker S."/>
            <person name="Barry K."/>
            <person name="Bills G."/>
            <person name="Bluhm B."/>
            <person name="Cannon C."/>
            <person name="Castanera R."/>
            <person name="Culley D."/>
            <person name="Daum C."/>
            <person name="Ezra D."/>
            <person name="Gonzalez J."/>
            <person name="Henrissat B."/>
            <person name="Kuo A."/>
            <person name="Liang C."/>
            <person name="Lipzen A."/>
            <person name="Lutzoni F."/>
            <person name="Magnuson J."/>
            <person name="Mondo S."/>
            <person name="Nolan M."/>
            <person name="Ohm R."/>
            <person name="Pangilinan J."/>
            <person name="Park H.-J."/>
            <person name="Ramirez L."/>
            <person name="Alfaro M."/>
            <person name="Sun H."/>
            <person name="Tritt A."/>
            <person name="Yoshinaga Y."/>
            <person name="Zwiers L.-H."/>
            <person name="Turgeon B."/>
            <person name="Goodwin S."/>
            <person name="Spatafora J."/>
            <person name="Crous P."/>
            <person name="Grigoriev I."/>
        </authorList>
    </citation>
    <scope>NUCLEOTIDE SEQUENCE</scope>
    <source>
        <strain evidence="3">CBS 161.51</strain>
    </source>
</reference>
<evidence type="ECO:0000256" key="1">
    <source>
        <dbReference type="ARBA" id="ARBA00022884"/>
    </source>
</evidence>
<dbReference type="GO" id="GO:0015074">
    <property type="term" value="P:DNA integration"/>
    <property type="evidence" value="ECO:0007669"/>
    <property type="project" value="InterPro"/>
</dbReference>
<dbReference type="Proteomes" id="UP000800038">
    <property type="component" value="Unassembled WGS sequence"/>
</dbReference>
<dbReference type="SUPFAM" id="SSF53098">
    <property type="entry name" value="Ribonuclease H-like"/>
    <property type="match status" value="1"/>
</dbReference>
<dbReference type="InterPro" id="IPR012337">
    <property type="entry name" value="RNaseH-like_sf"/>
</dbReference>
<proteinExistence type="predicted"/>
<dbReference type="EMBL" id="ML976096">
    <property type="protein sequence ID" value="KAF1938762.1"/>
    <property type="molecule type" value="Genomic_DNA"/>
</dbReference>
<gene>
    <name evidence="3" type="ORF">EJ02DRAFT_299507</name>
</gene>
<dbReference type="GO" id="GO:0003723">
    <property type="term" value="F:RNA binding"/>
    <property type="evidence" value="ECO:0007669"/>
    <property type="project" value="UniProtKB-KW"/>
</dbReference>
<dbReference type="GO" id="GO:0005634">
    <property type="term" value="C:nucleus"/>
    <property type="evidence" value="ECO:0007669"/>
    <property type="project" value="UniProtKB-ARBA"/>
</dbReference>
<dbReference type="InterPro" id="IPR001584">
    <property type="entry name" value="Integrase_cat-core"/>
</dbReference>
<dbReference type="PROSITE" id="PS50994">
    <property type="entry name" value="INTEGRASE"/>
    <property type="match status" value="1"/>
</dbReference>
<feature type="domain" description="Integrase catalytic" evidence="2">
    <location>
        <begin position="1"/>
        <end position="110"/>
    </location>
</feature>
<evidence type="ECO:0000313" key="4">
    <source>
        <dbReference type="Proteomes" id="UP000800038"/>
    </source>
</evidence>
<accession>A0A6A5SFX6</accession>
<feature type="non-terminal residue" evidence="3">
    <location>
        <position position="169"/>
    </location>
</feature>
<sequence length="169" mass="18336">MYVGPPDVIATDAGKNFVSEEFVNNAKTMAIQVDKVPVEAHNSIGKVERYHAAIRRAFEVISADMGSDTSPDHLLQMAVKAVNDTAGPDGLVPTLLVFGTYPRLSKTSPPSPSITARAKAIKNAMAEVRKIKAKRQMNDALATRNGPNVIETLQLPIQSSVKVWRENRG</sequence>
<evidence type="ECO:0000259" key="2">
    <source>
        <dbReference type="PROSITE" id="PS50994"/>
    </source>
</evidence>
<keyword evidence="1" id="KW-0694">RNA-binding</keyword>
<keyword evidence="4" id="KW-1185">Reference proteome</keyword>
<dbReference type="OrthoDB" id="3787579at2759"/>
<dbReference type="Gene3D" id="3.30.420.10">
    <property type="entry name" value="Ribonuclease H-like superfamily/Ribonuclease H"/>
    <property type="match status" value="1"/>
</dbReference>